<evidence type="ECO:0000313" key="1">
    <source>
        <dbReference type="EMBL" id="MFC3813275.1"/>
    </source>
</evidence>
<sequence length="214" mass="24546">MKRLAFIVEGDTEIILVEKLILPYLVGLGFNISIHAQTITTNRKQHKKGGVGSYGKYKNEISRTLAQGNVIVTSIIDFFKLPTDFPSYSSDSSKISEIEAAIHLELDNHPDFIPYIQKHELEALMFSEMIGFELVIDSPDSLAEIEQIMTDYPNPEDINNLPQTAPSKRLESIFKYDKTFHGDLIFQIMDIKKMIEKCPRFAFWMERIINKLSE</sequence>
<gene>
    <name evidence="1" type="ORF">ACFOOI_21600</name>
</gene>
<dbReference type="Pfam" id="PF14103">
    <property type="entry name" value="DUF4276"/>
    <property type="match status" value="1"/>
</dbReference>
<comment type="caution">
    <text evidence="1">The sequence shown here is derived from an EMBL/GenBank/DDBJ whole genome shotgun (WGS) entry which is preliminary data.</text>
</comment>
<keyword evidence="2" id="KW-1185">Reference proteome</keyword>
<reference evidence="2" key="1">
    <citation type="journal article" date="2019" name="Int. J. Syst. Evol. Microbiol.">
        <title>The Global Catalogue of Microorganisms (GCM) 10K type strain sequencing project: providing services to taxonomists for standard genome sequencing and annotation.</title>
        <authorList>
            <consortium name="The Broad Institute Genomics Platform"/>
            <consortium name="The Broad Institute Genome Sequencing Center for Infectious Disease"/>
            <person name="Wu L."/>
            <person name="Ma J."/>
        </authorList>
    </citation>
    <scope>NUCLEOTIDE SEQUENCE [LARGE SCALE GENOMIC DNA]</scope>
    <source>
        <strain evidence="2">CECT 7956</strain>
    </source>
</reference>
<dbReference type="Proteomes" id="UP001595616">
    <property type="component" value="Unassembled WGS sequence"/>
</dbReference>
<name>A0ABV7Z1U6_9BACT</name>
<dbReference type="RefSeq" id="WP_379840259.1">
    <property type="nucleotide sequence ID" value="NZ_JBHRYQ010000002.1"/>
</dbReference>
<dbReference type="InterPro" id="IPR025455">
    <property type="entry name" value="DUF4276"/>
</dbReference>
<evidence type="ECO:0000313" key="2">
    <source>
        <dbReference type="Proteomes" id="UP001595616"/>
    </source>
</evidence>
<protein>
    <submittedName>
        <fullName evidence="1">DUF4276 family protein</fullName>
    </submittedName>
</protein>
<dbReference type="EMBL" id="JBHRYQ010000002">
    <property type="protein sequence ID" value="MFC3813275.1"/>
    <property type="molecule type" value="Genomic_DNA"/>
</dbReference>
<organism evidence="1 2">
    <name type="scientific">Lacihabitans lacunae</name>
    <dbReference type="NCBI Taxonomy" id="1028214"/>
    <lineage>
        <taxon>Bacteria</taxon>
        <taxon>Pseudomonadati</taxon>
        <taxon>Bacteroidota</taxon>
        <taxon>Cytophagia</taxon>
        <taxon>Cytophagales</taxon>
        <taxon>Leadbetterellaceae</taxon>
        <taxon>Lacihabitans</taxon>
    </lineage>
</organism>
<accession>A0ABV7Z1U6</accession>
<proteinExistence type="predicted"/>